<proteinExistence type="predicted"/>
<feature type="region of interest" description="Disordered" evidence="1">
    <location>
        <begin position="70"/>
        <end position="92"/>
    </location>
</feature>
<feature type="compositionally biased region" description="Polar residues" evidence="1">
    <location>
        <begin position="115"/>
        <end position="128"/>
    </location>
</feature>
<evidence type="ECO:0000313" key="3">
    <source>
        <dbReference type="Proteomes" id="UP001174997"/>
    </source>
</evidence>
<feature type="compositionally biased region" description="Basic and acidic residues" evidence="1">
    <location>
        <begin position="230"/>
        <end position="262"/>
    </location>
</feature>
<sequence length="524" mass="57553">MSASKPQEPSPSSFIYSSRVSSSSVVLDCITVAADSYEDDDGEILAHSCEPQPGTGGVIFNTIRWTPKSRSLTPPGPRVIELPDSDSGEQGDEHIRLLRDHKAGSVSPLSPAYPLQSQQHIPSRTSDTNCGAQLMGYDITTIEDNYPERFALSPSPPPPCPTVDPASSPASSASSATMSFCTCPPTPTPESDQSNFILEIQHICLTATQRFIRKYVSDQRSQRRHRRRERALATKRLIERGKTRSEARERESTRRSHQDKVRKISPVKSSSPPRAITPRSPRPVNAMASSLSDSDSEREILSGSTSEAFTPPEIHAPSERKIPAPRSNLSSRKPTSPFSYSWMSSQMNPNHNLPPNAADDPADLTPDLDSDLDTIMSSSPDTDFRTTLQTHGLPSGLSPRRSPPPTTPPSINNAKTLTKNITRLCSILWQRSLPLPLDQKRNVLQDMASSLDLAAVLSNPLLAQDAAANPEAAEAGAEPSHLDRFTDAAVLLCEILQDWDAAQQIQELEEEGWWWWWWRGAAST</sequence>
<reference evidence="2" key="1">
    <citation type="submission" date="2023-06" db="EMBL/GenBank/DDBJ databases">
        <title>Genome-scale phylogeny and comparative genomics of the fungal order Sordariales.</title>
        <authorList>
            <consortium name="Lawrence Berkeley National Laboratory"/>
            <person name="Hensen N."/>
            <person name="Bonometti L."/>
            <person name="Westerberg I."/>
            <person name="Brannstrom I.O."/>
            <person name="Guillou S."/>
            <person name="Cros-Aarteil S."/>
            <person name="Calhoun S."/>
            <person name="Haridas S."/>
            <person name="Kuo A."/>
            <person name="Mondo S."/>
            <person name="Pangilinan J."/>
            <person name="Riley R."/>
            <person name="Labutti K."/>
            <person name="Andreopoulos B."/>
            <person name="Lipzen A."/>
            <person name="Chen C."/>
            <person name="Yanf M."/>
            <person name="Daum C."/>
            <person name="Ng V."/>
            <person name="Clum A."/>
            <person name="Steindorff A."/>
            <person name="Ohm R."/>
            <person name="Martin F."/>
            <person name="Silar P."/>
            <person name="Natvig D."/>
            <person name="Lalanne C."/>
            <person name="Gautier V."/>
            <person name="Ament-Velasquez S.L."/>
            <person name="Kruys A."/>
            <person name="Hutchinson M.I."/>
            <person name="Powell A.J."/>
            <person name="Barry K."/>
            <person name="Miller A.N."/>
            <person name="Grigoriev I.V."/>
            <person name="Debuchy R."/>
            <person name="Gladieux P."/>
            <person name="Thoren M.H."/>
            <person name="Johannesson H."/>
        </authorList>
    </citation>
    <scope>NUCLEOTIDE SEQUENCE</scope>
    <source>
        <strain evidence="2">CBS 307.81</strain>
    </source>
</reference>
<dbReference type="AlphaFoldDB" id="A0AA39ZBY2"/>
<dbReference type="EMBL" id="JAULSY010000069">
    <property type="protein sequence ID" value="KAK0667574.1"/>
    <property type="molecule type" value="Genomic_DNA"/>
</dbReference>
<feature type="compositionally biased region" description="Polar residues" evidence="1">
    <location>
        <begin position="327"/>
        <end position="347"/>
    </location>
</feature>
<comment type="caution">
    <text evidence="2">The sequence shown here is derived from an EMBL/GenBank/DDBJ whole genome shotgun (WGS) entry which is preliminary data.</text>
</comment>
<feature type="compositionally biased region" description="Polar residues" evidence="1">
    <location>
        <begin position="375"/>
        <end position="390"/>
    </location>
</feature>
<evidence type="ECO:0000313" key="2">
    <source>
        <dbReference type="EMBL" id="KAK0667574.1"/>
    </source>
</evidence>
<feature type="compositionally biased region" description="Low complexity" evidence="1">
    <location>
        <begin position="348"/>
        <end position="359"/>
    </location>
</feature>
<accession>A0AA39ZBY2</accession>
<gene>
    <name evidence="2" type="ORF">QBC41DRAFT_347868</name>
</gene>
<feature type="compositionally biased region" description="Low complexity" evidence="1">
    <location>
        <begin position="163"/>
        <end position="176"/>
    </location>
</feature>
<feature type="region of interest" description="Disordered" evidence="1">
    <location>
        <begin position="148"/>
        <end position="179"/>
    </location>
</feature>
<feature type="region of interest" description="Disordered" evidence="1">
    <location>
        <begin position="217"/>
        <end position="415"/>
    </location>
</feature>
<protein>
    <submittedName>
        <fullName evidence="2">Uncharacterized protein</fullName>
    </submittedName>
</protein>
<name>A0AA39ZBY2_9PEZI</name>
<organism evidence="2 3">
    <name type="scientific">Cercophora samala</name>
    <dbReference type="NCBI Taxonomy" id="330535"/>
    <lineage>
        <taxon>Eukaryota</taxon>
        <taxon>Fungi</taxon>
        <taxon>Dikarya</taxon>
        <taxon>Ascomycota</taxon>
        <taxon>Pezizomycotina</taxon>
        <taxon>Sordariomycetes</taxon>
        <taxon>Sordariomycetidae</taxon>
        <taxon>Sordariales</taxon>
        <taxon>Lasiosphaeriaceae</taxon>
        <taxon>Cercophora</taxon>
    </lineage>
</organism>
<feature type="compositionally biased region" description="Acidic residues" evidence="1">
    <location>
        <begin position="360"/>
        <end position="372"/>
    </location>
</feature>
<keyword evidence="3" id="KW-1185">Reference proteome</keyword>
<feature type="region of interest" description="Disordered" evidence="1">
    <location>
        <begin position="106"/>
        <end position="128"/>
    </location>
</feature>
<dbReference type="Proteomes" id="UP001174997">
    <property type="component" value="Unassembled WGS sequence"/>
</dbReference>
<evidence type="ECO:0000256" key="1">
    <source>
        <dbReference type="SAM" id="MobiDB-lite"/>
    </source>
</evidence>